<feature type="transmembrane region" description="Helical" evidence="1">
    <location>
        <begin position="57"/>
        <end position="89"/>
    </location>
</feature>
<dbReference type="NCBIfam" id="NF040535">
    <property type="entry name" value="LiaF_C_term"/>
    <property type="match status" value="1"/>
</dbReference>
<keyword evidence="1" id="KW-0472">Membrane</keyword>
<dbReference type="GO" id="GO:0016020">
    <property type="term" value="C:membrane"/>
    <property type="evidence" value="ECO:0007669"/>
    <property type="project" value="InterPro"/>
</dbReference>
<gene>
    <name evidence="3" type="ORF">DFR57_101402</name>
</gene>
<evidence type="ECO:0000256" key="1">
    <source>
        <dbReference type="SAM" id="Phobius"/>
    </source>
</evidence>
<keyword evidence="1" id="KW-0812">Transmembrane</keyword>
<evidence type="ECO:0000313" key="3">
    <source>
        <dbReference type="EMBL" id="RCW77526.1"/>
    </source>
</evidence>
<keyword evidence="4" id="KW-1185">Reference proteome</keyword>
<organism evidence="3 4">
    <name type="scientific">Saliterribacillus persicus</name>
    <dbReference type="NCBI Taxonomy" id="930114"/>
    <lineage>
        <taxon>Bacteria</taxon>
        <taxon>Bacillati</taxon>
        <taxon>Bacillota</taxon>
        <taxon>Bacilli</taxon>
        <taxon>Bacillales</taxon>
        <taxon>Bacillaceae</taxon>
        <taxon>Saliterribacillus</taxon>
    </lineage>
</organism>
<dbReference type="RefSeq" id="WP_114351448.1">
    <property type="nucleotide sequence ID" value="NZ_QPJJ01000001.1"/>
</dbReference>
<reference evidence="3 4" key="1">
    <citation type="submission" date="2018-07" db="EMBL/GenBank/DDBJ databases">
        <title>Genomic Encyclopedia of Type Strains, Phase IV (KMG-IV): sequencing the most valuable type-strain genomes for metagenomic binning, comparative biology and taxonomic classification.</title>
        <authorList>
            <person name="Goeker M."/>
        </authorList>
    </citation>
    <scope>NUCLEOTIDE SEQUENCE [LARGE SCALE GENOMIC DNA]</scope>
    <source>
        <strain evidence="3 4">DSM 27696</strain>
    </source>
</reference>
<protein>
    <submittedName>
        <fullName evidence="3">Lia operon protein LiaF</fullName>
    </submittedName>
</protein>
<proteinExistence type="predicted"/>
<dbReference type="AlphaFoldDB" id="A0A368YDW0"/>
<dbReference type="InterPro" id="IPR047793">
    <property type="entry name" value="LiaF_C"/>
</dbReference>
<dbReference type="PIRSF" id="PIRSF031509">
    <property type="entry name" value="Cell_wall_LiaF/YvqF"/>
    <property type="match status" value="1"/>
</dbReference>
<dbReference type="InterPro" id="IPR016975">
    <property type="entry name" value="Cell_wall_LiaF"/>
</dbReference>
<comment type="caution">
    <text evidence="3">The sequence shown here is derived from an EMBL/GenBank/DDBJ whole genome shotgun (WGS) entry which is preliminary data.</text>
</comment>
<dbReference type="EMBL" id="QPJJ01000001">
    <property type="protein sequence ID" value="RCW77526.1"/>
    <property type="molecule type" value="Genomic_DNA"/>
</dbReference>
<feature type="domain" description="Cell wall-active antibiotics response LiaF-like C-terminal" evidence="2">
    <location>
        <begin position="123"/>
        <end position="236"/>
    </location>
</feature>
<evidence type="ECO:0000259" key="2">
    <source>
        <dbReference type="Pfam" id="PF09922"/>
    </source>
</evidence>
<accession>A0A368YDW0</accession>
<feature type="transmembrane region" description="Helical" evidence="1">
    <location>
        <begin position="12"/>
        <end position="45"/>
    </location>
</feature>
<sequence>MFKKNPTDLIQLLLIIAIALFVIEVIFIDTGLLFVLILAIVAIYFGKRSYYKTSGKTFFWGGIVAILLFLLNTFAIRLFIFIIVIYFIYQWYKGKKEQNDANHLLTDNKEQTVVKEKISQNSWFHKFRTNEESFAWQDMNVQGIIGDVVIDLNYTVLPKQEAMMLIRNVVGNVKVIVPYDVEVVIQHNVMYGAISVFEHHEEHAFNRTIEFQSKDYIESQKKIKIFTSMIVGKLEVKRG</sequence>
<name>A0A368YDW0_9BACI</name>
<keyword evidence="1" id="KW-1133">Transmembrane helix</keyword>
<evidence type="ECO:0000313" key="4">
    <source>
        <dbReference type="Proteomes" id="UP000252585"/>
    </source>
</evidence>
<dbReference type="Pfam" id="PF09922">
    <property type="entry name" value="LiaF-like_C"/>
    <property type="match status" value="1"/>
</dbReference>
<dbReference type="InterPro" id="IPR024425">
    <property type="entry name" value="LiaF-like_C"/>
</dbReference>
<dbReference type="Proteomes" id="UP000252585">
    <property type="component" value="Unassembled WGS sequence"/>
</dbReference>
<dbReference type="OrthoDB" id="2351415at2"/>